<dbReference type="Gene3D" id="1.10.260.40">
    <property type="entry name" value="lambda repressor-like DNA-binding domains"/>
    <property type="match status" value="1"/>
</dbReference>
<evidence type="ECO:0000313" key="3">
    <source>
        <dbReference type="Proteomes" id="UP000183469"/>
    </source>
</evidence>
<protein>
    <submittedName>
        <fullName evidence="2">Helix-turn-helix</fullName>
    </submittedName>
</protein>
<evidence type="ECO:0000259" key="1">
    <source>
        <dbReference type="PROSITE" id="PS50943"/>
    </source>
</evidence>
<dbReference type="CDD" id="cd00093">
    <property type="entry name" value="HTH_XRE"/>
    <property type="match status" value="1"/>
</dbReference>
<dbReference type="AlphaFoldDB" id="A0A1H3ZP91"/>
<dbReference type="EMBL" id="FNQG01000012">
    <property type="protein sequence ID" value="SEA25458.1"/>
    <property type="molecule type" value="Genomic_DNA"/>
</dbReference>
<dbReference type="RefSeq" id="WP_074673074.1">
    <property type="nucleotide sequence ID" value="NZ_FNQG01000012.1"/>
</dbReference>
<dbReference type="SUPFAM" id="SSF47413">
    <property type="entry name" value="lambda repressor-like DNA-binding domains"/>
    <property type="match status" value="1"/>
</dbReference>
<proteinExistence type="predicted"/>
<dbReference type="SMART" id="SM00530">
    <property type="entry name" value="HTH_XRE"/>
    <property type="match status" value="1"/>
</dbReference>
<dbReference type="GO" id="GO:0003677">
    <property type="term" value="F:DNA binding"/>
    <property type="evidence" value="ECO:0007669"/>
    <property type="project" value="InterPro"/>
</dbReference>
<evidence type="ECO:0000313" key="2">
    <source>
        <dbReference type="EMBL" id="SEA25458.1"/>
    </source>
</evidence>
<gene>
    <name evidence="2" type="ORF">SAMN05660648_02523</name>
</gene>
<dbReference type="InterPro" id="IPR010982">
    <property type="entry name" value="Lambda_DNA-bd_dom_sf"/>
</dbReference>
<dbReference type="InterPro" id="IPR001387">
    <property type="entry name" value="Cro/C1-type_HTH"/>
</dbReference>
<name>A0A1H3ZP91_SELRU</name>
<feature type="domain" description="HTH cro/C1-type" evidence="1">
    <location>
        <begin position="7"/>
        <end position="62"/>
    </location>
</feature>
<dbReference type="OrthoDB" id="2087154at2"/>
<dbReference type="Proteomes" id="UP000183469">
    <property type="component" value="Unassembled WGS sequence"/>
</dbReference>
<organism evidence="2 3">
    <name type="scientific">Selenomonas ruminantium</name>
    <dbReference type="NCBI Taxonomy" id="971"/>
    <lineage>
        <taxon>Bacteria</taxon>
        <taxon>Bacillati</taxon>
        <taxon>Bacillota</taxon>
        <taxon>Negativicutes</taxon>
        <taxon>Selenomonadales</taxon>
        <taxon>Selenomonadaceae</taxon>
        <taxon>Selenomonas</taxon>
    </lineage>
</organism>
<dbReference type="PROSITE" id="PS50943">
    <property type="entry name" value="HTH_CROC1"/>
    <property type="match status" value="1"/>
</dbReference>
<accession>A0A1H3ZP91</accession>
<dbReference type="Pfam" id="PF13443">
    <property type="entry name" value="HTH_26"/>
    <property type="match status" value="1"/>
</dbReference>
<reference evidence="2 3" key="1">
    <citation type="submission" date="2016-10" db="EMBL/GenBank/DDBJ databases">
        <authorList>
            <person name="de Groot N.N."/>
        </authorList>
    </citation>
    <scope>NUCLEOTIDE SEQUENCE [LARGE SCALE GENOMIC DNA]</scope>
    <source>
        <strain evidence="2 3">DSM 2872</strain>
    </source>
</reference>
<sequence>MNREDYIKALIKSHGYTMKDFAKLINMPYTTLLSILNGSIGGAAMDNVLKICGALNIRIEDLNNLADKMDTDEPPASETASIDPQLLKLLQNLPTEKQIALKLLLADK</sequence>